<dbReference type="EMBL" id="JAADJZ010000028">
    <property type="protein sequence ID" value="KAF2866312.1"/>
    <property type="molecule type" value="Genomic_DNA"/>
</dbReference>
<reference evidence="1 2" key="1">
    <citation type="submission" date="2020-01" db="EMBL/GenBank/DDBJ databases">
        <authorList>
            <consortium name="DOE Joint Genome Institute"/>
            <person name="Haridas S."/>
            <person name="Albert R."/>
            <person name="Binder M."/>
            <person name="Bloem J."/>
            <person name="Labutti K."/>
            <person name="Salamov A."/>
            <person name="Andreopoulos B."/>
            <person name="Baker S.E."/>
            <person name="Barry K."/>
            <person name="Bills G."/>
            <person name="Bluhm B.H."/>
            <person name="Cannon C."/>
            <person name="Castanera R."/>
            <person name="Culley D.E."/>
            <person name="Daum C."/>
            <person name="Ezra D."/>
            <person name="Gonzalez J.B."/>
            <person name="Henrissat B."/>
            <person name="Kuo A."/>
            <person name="Liang C."/>
            <person name="Lipzen A."/>
            <person name="Lutzoni F."/>
            <person name="Magnuson J."/>
            <person name="Mondo S."/>
            <person name="Nolan M."/>
            <person name="Ohm R."/>
            <person name="Pangilinan J."/>
            <person name="Park H.-J.H."/>
            <person name="Ramirez L."/>
            <person name="Alfaro M."/>
            <person name="Sun H."/>
            <person name="Tritt A."/>
            <person name="Yoshinaga Y."/>
            <person name="Zwiers L.-H.L."/>
            <person name="Turgeon B.G."/>
            <person name="Goodwin S.B."/>
            <person name="Spatafora J.W."/>
            <person name="Crous P.W."/>
            <person name="Grigoriev I.V."/>
        </authorList>
    </citation>
    <scope>NUCLEOTIDE SEQUENCE [LARGE SCALE GENOMIC DNA]</scope>
    <source>
        <strain evidence="1 2">CBS 611.86</strain>
    </source>
</reference>
<dbReference type="Proteomes" id="UP000481861">
    <property type="component" value="Unassembled WGS sequence"/>
</dbReference>
<comment type="caution">
    <text evidence="1">The sequence shown here is derived from an EMBL/GenBank/DDBJ whole genome shotgun (WGS) entry which is preliminary data.</text>
</comment>
<gene>
    <name evidence="1" type="ORF">BDV95DRAFT_206509</name>
</gene>
<name>A0A7C8I2F6_9PLEO</name>
<proteinExistence type="predicted"/>
<protein>
    <submittedName>
        <fullName evidence="1">Uncharacterized protein</fullName>
    </submittedName>
</protein>
<accession>A0A7C8I2F6</accession>
<organism evidence="1 2">
    <name type="scientific">Massariosphaeria phaeospora</name>
    <dbReference type="NCBI Taxonomy" id="100035"/>
    <lineage>
        <taxon>Eukaryota</taxon>
        <taxon>Fungi</taxon>
        <taxon>Dikarya</taxon>
        <taxon>Ascomycota</taxon>
        <taxon>Pezizomycotina</taxon>
        <taxon>Dothideomycetes</taxon>
        <taxon>Pleosporomycetidae</taxon>
        <taxon>Pleosporales</taxon>
        <taxon>Pleosporales incertae sedis</taxon>
        <taxon>Massariosphaeria</taxon>
    </lineage>
</organism>
<evidence type="ECO:0000313" key="2">
    <source>
        <dbReference type="Proteomes" id="UP000481861"/>
    </source>
</evidence>
<sequence>MIDTFYRVFSDLWVSSPADIPRLLQTDMFNLGVTPAQSKIRALGVGMQLGSGESTSHDIAELREAFVPLFQNYARSNFRLEIRLELHPCTYSDELLDLLRALDTVFKEVGPLGGKANVSLTVDSMQCEGDMRDTREQWISTITGHFRLNSFWNREGV</sequence>
<dbReference type="AlphaFoldDB" id="A0A7C8I2F6"/>
<evidence type="ECO:0000313" key="1">
    <source>
        <dbReference type="EMBL" id="KAF2866312.1"/>
    </source>
</evidence>
<keyword evidence="2" id="KW-1185">Reference proteome</keyword>